<accession>A0ABQ5F791</accession>
<feature type="region of interest" description="Disordered" evidence="1">
    <location>
        <begin position="192"/>
        <end position="215"/>
    </location>
</feature>
<protein>
    <submittedName>
        <fullName evidence="2">Uncharacterized protein</fullName>
    </submittedName>
</protein>
<reference evidence="2" key="1">
    <citation type="journal article" date="2022" name="Int. J. Mol. Sci.">
        <title>Draft Genome of Tanacetum Coccineum: Genomic Comparison of Closely Related Tanacetum-Family Plants.</title>
        <authorList>
            <person name="Yamashiro T."/>
            <person name="Shiraishi A."/>
            <person name="Nakayama K."/>
            <person name="Satake H."/>
        </authorList>
    </citation>
    <scope>NUCLEOTIDE SEQUENCE</scope>
</reference>
<reference evidence="2" key="2">
    <citation type="submission" date="2022-01" db="EMBL/GenBank/DDBJ databases">
        <authorList>
            <person name="Yamashiro T."/>
            <person name="Shiraishi A."/>
            <person name="Satake H."/>
            <person name="Nakayama K."/>
        </authorList>
    </citation>
    <scope>NUCLEOTIDE SEQUENCE</scope>
</reference>
<name>A0ABQ5F791_9ASTR</name>
<evidence type="ECO:0000313" key="3">
    <source>
        <dbReference type="Proteomes" id="UP001151760"/>
    </source>
</evidence>
<dbReference type="Proteomes" id="UP001151760">
    <property type="component" value="Unassembled WGS sequence"/>
</dbReference>
<gene>
    <name evidence="2" type="ORF">Tco_1002781</name>
</gene>
<keyword evidence="3" id="KW-1185">Reference proteome</keyword>
<evidence type="ECO:0000256" key="1">
    <source>
        <dbReference type="SAM" id="MobiDB-lite"/>
    </source>
</evidence>
<proteinExistence type="predicted"/>
<organism evidence="2 3">
    <name type="scientific">Tanacetum coccineum</name>
    <dbReference type="NCBI Taxonomy" id="301880"/>
    <lineage>
        <taxon>Eukaryota</taxon>
        <taxon>Viridiplantae</taxon>
        <taxon>Streptophyta</taxon>
        <taxon>Embryophyta</taxon>
        <taxon>Tracheophyta</taxon>
        <taxon>Spermatophyta</taxon>
        <taxon>Magnoliopsida</taxon>
        <taxon>eudicotyledons</taxon>
        <taxon>Gunneridae</taxon>
        <taxon>Pentapetalae</taxon>
        <taxon>asterids</taxon>
        <taxon>campanulids</taxon>
        <taxon>Asterales</taxon>
        <taxon>Asteraceae</taxon>
        <taxon>Asteroideae</taxon>
        <taxon>Anthemideae</taxon>
        <taxon>Anthemidinae</taxon>
        <taxon>Tanacetum</taxon>
    </lineage>
</organism>
<sequence>MGYLVRAYYNISPTRYYKDDPCWNADLKSKITKDIISIRSFVEVLVLNHYVLARKIFSVKPDSGIIRKLPKVEGRGKGIVSDDQAAQSLLNLTPNDCGFENKPDLDSMSFDDLYNNFKIVEQEVKRTITSSSNSGSHNMAFVLTPSSTNEVNTANVQVITASIFPNRTIHEDDLEEIYLKWQLALLSMRARRGPRNQESRARNQDSSRRTVNAEETASKAMVAIDGAGFDWSYMADDEVPTKMALKAFSDSEIKKTTDAPIIKDWVSDCDEDDSEVMTKFQKSHSLSKRPFYQQTTLKNRNLNDKVNTTKVNFVNIAMGNRVTSAVGEQGINAVKSSVCWVWRPKIKFWQTVTVNTVNDGEQQLTITVDGQTIAITEASVR</sequence>
<feature type="compositionally biased region" description="Basic and acidic residues" evidence="1">
    <location>
        <begin position="195"/>
        <end position="212"/>
    </location>
</feature>
<evidence type="ECO:0000313" key="2">
    <source>
        <dbReference type="EMBL" id="GJT59248.1"/>
    </source>
</evidence>
<comment type="caution">
    <text evidence="2">The sequence shown here is derived from an EMBL/GenBank/DDBJ whole genome shotgun (WGS) entry which is preliminary data.</text>
</comment>
<dbReference type="EMBL" id="BQNB010017092">
    <property type="protein sequence ID" value="GJT59248.1"/>
    <property type="molecule type" value="Genomic_DNA"/>
</dbReference>